<reference evidence="2" key="1">
    <citation type="journal article" date="1997" name="Nucleic Acids Res.">
        <title>tRNAscan-SE: a program for improved detection of transfer RNA genes in genomic sequence.</title>
        <authorList>
            <person name="Lowe T.M."/>
            <person name="Eddy S.R."/>
        </authorList>
    </citation>
    <scope>NUCLEOTIDE SEQUENCE [LARGE SCALE GENOMIC DNA]</scope>
</reference>
<name>A0ABM1NN19_DROAR</name>
<evidence type="ECO:0000313" key="3">
    <source>
        <dbReference type="RefSeq" id="XP_017856355.1"/>
    </source>
</evidence>
<accession>A0ABM1NN19</accession>
<dbReference type="PANTHER" id="PTHR31516:SF17">
    <property type="entry name" value="STABILIZER OF AXONEMAL MICROTUBULES 2"/>
    <property type="match status" value="1"/>
</dbReference>
<evidence type="ECO:0000313" key="2">
    <source>
        <dbReference type="Proteomes" id="UP000694904"/>
    </source>
</evidence>
<gene>
    <name evidence="3" type="primary">LOC108609149</name>
</gene>
<dbReference type="InterPro" id="IPR033336">
    <property type="entry name" value="SAXO1/2"/>
</dbReference>
<keyword evidence="2" id="KW-1185">Reference proteome</keyword>
<dbReference type="GeneID" id="108609149"/>
<sequence>MENGLRFDGPLYAMTTQKHDFVPKPHVRRAPIVPLTAFCRPSGAMERCTVNKLSYMPVDVTCYPRPQAVKPRQGFCRNDGPVENCTTYKLSYLPNCVQPKEPMPWARYTSYCRPSGPIEKCTIQKLSYGPPGAFQRCGGPCGTSCADTGCYPKAGIC</sequence>
<proteinExistence type="inferred from homology"/>
<reference evidence="2" key="2">
    <citation type="journal article" date="2016" name="G3 (Bethesda)">
        <title>Genome Evolution in Three Species of Cactophilic Drosophila.</title>
        <authorList>
            <person name="Sanchez-Flores A."/>
            <person name="Penazola F."/>
            <person name="Carpinteyro-Ponce J."/>
            <person name="Nazario-Yepiz N."/>
            <person name="Abreu-Goodger C."/>
            <person name="Machado C.A."/>
            <person name="Markow T.A."/>
        </authorList>
    </citation>
    <scope>NUCLEOTIDE SEQUENCE [LARGE SCALE GENOMIC DNA]</scope>
</reference>
<reference evidence="3" key="3">
    <citation type="submission" date="2025-08" db="UniProtKB">
        <authorList>
            <consortium name="RefSeq"/>
        </authorList>
    </citation>
    <scope>IDENTIFICATION</scope>
    <source>
        <tissue evidence="3">Whole organism</tissue>
    </source>
</reference>
<protein>
    <submittedName>
        <fullName evidence="3">Uncharacterized protein LOC108609149</fullName>
    </submittedName>
</protein>
<evidence type="ECO:0000256" key="1">
    <source>
        <dbReference type="ARBA" id="ARBA00008738"/>
    </source>
</evidence>
<comment type="similarity">
    <text evidence="1">Belongs to the FAM154 family.</text>
</comment>
<dbReference type="Proteomes" id="UP000694904">
    <property type="component" value="Chromosome 2"/>
</dbReference>
<dbReference type="RefSeq" id="XP_017856355.1">
    <property type="nucleotide sequence ID" value="XM_018000866.1"/>
</dbReference>
<dbReference type="PANTHER" id="PTHR31516">
    <property type="entry name" value="STABILIZER OF AXONEMAL MICROTUBULES 2"/>
    <property type="match status" value="1"/>
</dbReference>
<organism evidence="2 3">
    <name type="scientific">Drosophila arizonae</name>
    <name type="common">Fruit fly</name>
    <dbReference type="NCBI Taxonomy" id="7263"/>
    <lineage>
        <taxon>Eukaryota</taxon>
        <taxon>Metazoa</taxon>
        <taxon>Ecdysozoa</taxon>
        <taxon>Arthropoda</taxon>
        <taxon>Hexapoda</taxon>
        <taxon>Insecta</taxon>
        <taxon>Pterygota</taxon>
        <taxon>Neoptera</taxon>
        <taxon>Endopterygota</taxon>
        <taxon>Diptera</taxon>
        <taxon>Brachycera</taxon>
        <taxon>Muscomorpha</taxon>
        <taxon>Ephydroidea</taxon>
        <taxon>Drosophilidae</taxon>
        <taxon>Drosophila</taxon>
    </lineage>
</organism>